<name>A0A4U0Y0A2_9PEZI</name>
<reference evidence="2 3" key="1">
    <citation type="submission" date="2017-03" db="EMBL/GenBank/DDBJ databases">
        <title>Genomes of endolithic fungi from Antarctica.</title>
        <authorList>
            <person name="Coleine C."/>
            <person name="Masonjones S."/>
            <person name="Stajich J.E."/>
        </authorList>
    </citation>
    <scope>NUCLEOTIDE SEQUENCE [LARGE SCALE GENOMIC DNA]</scope>
    <source>
        <strain evidence="2 3">CCFEE 5184</strain>
    </source>
</reference>
<dbReference type="InterPro" id="IPR052777">
    <property type="entry name" value="Acetyltransferase_Enz"/>
</dbReference>
<dbReference type="PANTHER" id="PTHR43305">
    <property type="entry name" value="FAMILY N-ACETYLTRANSFERASE, PUTATIVE (AFU_ORTHOLOGUE AFUA_2G01380)-RELATED"/>
    <property type="match status" value="1"/>
</dbReference>
<dbReference type="InterPro" id="IPR000182">
    <property type="entry name" value="GNAT_dom"/>
</dbReference>
<evidence type="ECO:0000259" key="1">
    <source>
        <dbReference type="PROSITE" id="PS51186"/>
    </source>
</evidence>
<accession>A0A4U0Y0A2</accession>
<sequence length="163" mass="17833">MEPEAFHIDNVTNDPQDLADTAELFKAYAASLGIDLTFQDFSTELANIPGKYAAPTGALLLARNAKGEAIGCVGLRPLSQPGYCEMKRLYVAPQGRGAGLGRALAERLVREAARLGYRVMRLDTLQQMSSARALYRSLGFREVEAYYETPVEGTIFLELKLSA</sequence>
<dbReference type="GO" id="GO:0016747">
    <property type="term" value="F:acyltransferase activity, transferring groups other than amino-acyl groups"/>
    <property type="evidence" value="ECO:0007669"/>
    <property type="project" value="InterPro"/>
</dbReference>
<dbReference type="SUPFAM" id="SSF55729">
    <property type="entry name" value="Acyl-CoA N-acyltransferases (Nat)"/>
    <property type="match status" value="1"/>
</dbReference>
<dbReference type="Proteomes" id="UP000309340">
    <property type="component" value="Unassembled WGS sequence"/>
</dbReference>
<dbReference type="PANTHER" id="PTHR43305:SF1">
    <property type="entry name" value="FAMILY N-ACETYLTRANSFERASE, PUTATIVE (AFU_ORTHOLOGUE AFUA_2G01380)-RELATED"/>
    <property type="match status" value="1"/>
</dbReference>
<dbReference type="OrthoDB" id="41532at2759"/>
<evidence type="ECO:0000313" key="3">
    <source>
        <dbReference type="Proteomes" id="UP000309340"/>
    </source>
</evidence>
<gene>
    <name evidence="2" type="ORF">B0A55_00011</name>
</gene>
<dbReference type="AlphaFoldDB" id="A0A4U0Y0A2"/>
<dbReference type="STRING" id="329884.A0A4U0Y0A2"/>
<dbReference type="PROSITE" id="PS51186">
    <property type="entry name" value="GNAT"/>
    <property type="match status" value="1"/>
</dbReference>
<protein>
    <recommendedName>
        <fullName evidence="1">N-acetyltransferase domain-containing protein</fullName>
    </recommendedName>
</protein>
<dbReference type="CDD" id="cd04301">
    <property type="entry name" value="NAT_SF"/>
    <property type="match status" value="1"/>
</dbReference>
<dbReference type="InterPro" id="IPR016181">
    <property type="entry name" value="Acyl_CoA_acyltransferase"/>
</dbReference>
<organism evidence="2 3">
    <name type="scientific">Friedmanniomyces simplex</name>
    <dbReference type="NCBI Taxonomy" id="329884"/>
    <lineage>
        <taxon>Eukaryota</taxon>
        <taxon>Fungi</taxon>
        <taxon>Dikarya</taxon>
        <taxon>Ascomycota</taxon>
        <taxon>Pezizomycotina</taxon>
        <taxon>Dothideomycetes</taxon>
        <taxon>Dothideomycetidae</taxon>
        <taxon>Mycosphaerellales</taxon>
        <taxon>Teratosphaeriaceae</taxon>
        <taxon>Friedmanniomyces</taxon>
    </lineage>
</organism>
<comment type="caution">
    <text evidence="2">The sequence shown here is derived from an EMBL/GenBank/DDBJ whole genome shotgun (WGS) entry which is preliminary data.</text>
</comment>
<dbReference type="Gene3D" id="3.40.630.30">
    <property type="match status" value="1"/>
</dbReference>
<feature type="domain" description="N-acetyltransferase" evidence="1">
    <location>
        <begin position="8"/>
        <end position="162"/>
    </location>
</feature>
<proteinExistence type="predicted"/>
<evidence type="ECO:0000313" key="2">
    <source>
        <dbReference type="EMBL" id="TKA83812.1"/>
    </source>
</evidence>
<dbReference type="EMBL" id="NAJQ01000003">
    <property type="protein sequence ID" value="TKA83812.1"/>
    <property type="molecule type" value="Genomic_DNA"/>
</dbReference>
<dbReference type="Pfam" id="PF00583">
    <property type="entry name" value="Acetyltransf_1"/>
    <property type="match status" value="1"/>
</dbReference>
<keyword evidence="3" id="KW-1185">Reference proteome</keyword>